<keyword evidence="1" id="KW-0547">Nucleotide-binding</keyword>
<gene>
    <name evidence="1" type="ORF">RTCCBAU85039_5795</name>
    <name evidence="2" type="ORF">SAMN05216228_103734</name>
</gene>
<dbReference type="EMBL" id="FNXB01000048">
    <property type="protein sequence ID" value="SEI18125.1"/>
    <property type="molecule type" value="Genomic_DNA"/>
</dbReference>
<evidence type="ECO:0000313" key="1">
    <source>
        <dbReference type="EMBL" id="SEI18125.1"/>
    </source>
</evidence>
<keyword evidence="2" id="KW-0762">Sugar transport</keyword>
<dbReference type="AlphaFoldDB" id="A0A1H8UXZ4"/>
<evidence type="ECO:0000313" key="4">
    <source>
        <dbReference type="Proteomes" id="UP000198939"/>
    </source>
</evidence>
<reference evidence="3" key="1">
    <citation type="submission" date="2016-10" db="EMBL/GenBank/DDBJ databases">
        <authorList>
            <person name="Wibberg D."/>
        </authorList>
    </citation>
    <scope>NUCLEOTIDE SEQUENCE [LARGE SCALE GENOMIC DNA]</scope>
</reference>
<keyword evidence="1" id="KW-0067">ATP-binding</keyword>
<proteinExistence type="predicted"/>
<dbReference type="Proteomes" id="UP000198939">
    <property type="component" value="Unassembled WGS sequence"/>
</dbReference>
<reference evidence="2 4" key="2">
    <citation type="submission" date="2016-10" db="EMBL/GenBank/DDBJ databases">
        <authorList>
            <person name="Varghese N."/>
            <person name="Submissions S."/>
        </authorList>
    </citation>
    <scope>NUCLEOTIDE SEQUENCE [LARGE SCALE GENOMIC DNA]</scope>
    <source>
        <strain evidence="2 4">CGMCC 1.7071</strain>
    </source>
</reference>
<keyword evidence="4" id="KW-1185">Reference proteome</keyword>
<reference evidence="1" key="3">
    <citation type="submission" date="2016-10" db="EMBL/GenBank/DDBJ databases">
        <authorList>
            <person name="de Groot N.N."/>
        </authorList>
    </citation>
    <scope>NUCLEOTIDE SEQUENCE [LARGE SCALE GENOMIC DNA]</scope>
    <source>
        <strain evidence="1">CCBAU85039</strain>
    </source>
</reference>
<protein>
    <submittedName>
        <fullName evidence="1">Glycerol-3-phosphate transporter ATP-binding subunit</fullName>
    </submittedName>
    <submittedName>
        <fullName evidence="2">Multiple sugar transport system ATP-binding protein</fullName>
    </submittedName>
</protein>
<name>A0A1H8UXZ4_9HYPH</name>
<accession>A0A1H8UXZ4</accession>
<organism evidence="1 3">
    <name type="scientific">Rhizobium tibeticum</name>
    <dbReference type="NCBI Taxonomy" id="501024"/>
    <lineage>
        <taxon>Bacteria</taxon>
        <taxon>Pseudomonadati</taxon>
        <taxon>Pseudomonadota</taxon>
        <taxon>Alphaproteobacteria</taxon>
        <taxon>Hyphomicrobiales</taxon>
        <taxon>Rhizobiaceae</taxon>
        <taxon>Rhizobium/Agrobacterium group</taxon>
        <taxon>Rhizobium</taxon>
    </lineage>
</organism>
<dbReference type="GO" id="GO:0005524">
    <property type="term" value="F:ATP binding"/>
    <property type="evidence" value="ECO:0007669"/>
    <property type="project" value="UniProtKB-KW"/>
</dbReference>
<dbReference type="STRING" id="501024.RTCCBAU85039_5795"/>
<sequence>MSGLSIKNVKKSFGAMDIIHGVDVEIADGEFTILSAPPAAASRHCCA</sequence>
<evidence type="ECO:0000313" key="3">
    <source>
        <dbReference type="Proteomes" id="UP000183063"/>
    </source>
</evidence>
<dbReference type="Proteomes" id="UP000183063">
    <property type="component" value="Unassembled WGS sequence"/>
</dbReference>
<dbReference type="EMBL" id="FOCV01000037">
    <property type="protein sequence ID" value="SEP08100.1"/>
    <property type="molecule type" value="Genomic_DNA"/>
</dbReference>
<evidence type="ECO:0000313" key="2">
    <source>
        <dbReference type="EMBL" id="SEP08100.1"/>
    </source>
</evidence>
<keyword evidence="2" id="KW-0813">Transport</keyword>